<dbReference type="GO" id="GO:0045892">
    <property type="term" value="P:negative regulation of DNA-templated transcription"/>
    <property type="evidence" value="ECO:0007669"/>
    <property type="project" value="InterPro"/>
</dbReference>
<dbReference type="RefSeq" id="WP_014057163.1">
    <property type="nucleotide sequence ID" value="NC_015957.1"/>
</dbReference>
<dbReference type="PANTHER" id="PTHR30055">
    <property type="entry name" value="HTH-TYPE TRANSCRIPTIONAL REGULATOR RUTR"/>
    <property type="match status" value="1"/>
</dbReference>
<dbReference type="PANTHER" id="PTHR30055:SF151">
    <property type="entry name" value="TRANSCRIPTIONAL REGULATORY PROTEIN"/>
    <property type="match status" value="1"/>
</dbReference>
<sequence length="250" mass="26531">MRHDEVVTTLPTSAENPPGTPTRRGRPRKGASTLTRAAIVGATISLIDEEGVEGVSMRTVARRLGVDAKSLYNYVDGKDSLLDAVAEHILAGLPLPEPTGSLDVDLRAIGRTFRASTLAHPRAGALVLTRQLSSTAGLHPIDRVLSILRAAGCQPAEAVHLLRTLLASIIGTLLREVTAGPTFGAVVSEAEAGRRHDLESSGMPALVEAAPYLAHFNHDEEFEYALDFIVTAVTRKAAEGKRTDQTAHPG</sequence>
<dbReference type="InterPro" id="IPR050109">
    <property type="entry name" value="HTH-type_TetR-like_transc_reg"/>
</dbReference>
<keyword evidence="1" id="KW-0805">Transcription regulation</keyword>
<reference evidence="7" key="1">
    <citation type="submission" date="2011-08" db="EMBL/GenBank/DDBJ databases">
        <title>Complete sequence of chromosome of Streptomyces violaceusniger Tu 4113.</title>
        <authorList>
            <consortium name="US DOE Joint Genome Institute"/>
            <person name="Lucas S."/>
            <person name="Han J."/>
            <person name="Lapidus A."/>
            <person name="Cheng J.-F."/>
            <person name="Goodwin L."/>
            <person name="Pitluck S."/>
            <person name="Peters L."/>
            <person name="Ivanova N."/>
            <person name="Daligault H."/>
            <person name="Detter J.C."/>
            <person name="Han C."/>
            <person name="Tapia R."/>
            <person name="Land M."/>
            <person name="Hauser L."/>
            <person name="Kyrpides N."/>
            <person name="Ivanova N."/>
            <person name="Pagani I."/>
            <person name="Hagen A."/>
            <person name="Katz L."/>
            <person name="Fiedler H.-P."/>
            <person name="Keasling J."/>
            <person name="Fortman J."/>
            <person name="Woyke T."/>
        </authorList>
    </citation>
    <scope>NUCLEOTIDE SEQUENCE [LARGE SCALE GENOMIC DNA]</scope>
    <source>
        <strain evidence="7">Tu 4113</strain>
    </source>
</reference>
<keyword evidence="3" id="KW-0804">Transcription</keyword>
<dbReference type="HOGENOM" id="CLU_069543_3_1_11"/>
<gene>
    <name evidence="7" type="ORF">Strvi_4007</name>
</gene>
<feature type="DNA-binding region" description="H-T-H motif" evidence="4">
    <location>
        <begin position="56"/>
        <end position="75"/>
    </location>
</feature>
<dbReference type="SUPFAM" id="SSF46689">
    <property type="entry name" value="Homeodomain-like"/>
    <property type="match status" value="1"/>
</dbReference>
<evidence type="ECO:0000313" key="7">
    <source>
        <dbReference type="EMBL" id="AEM83665.1"/>
    </source>
</evidence>
<dbReference type="GO" id="GO:0000976">
    <property type="term" value="F:transcription cis-regulatory region binding"/>
    <property type="evidence" value="ECO:0007669"/>
    <property type="project" value="TreeGrafter"/>
</dbReference>
<dbReference type="PRINTS" id="PR00455">
    <property type="entry name" value="HTHTETR"/>
</dbReference>
<dbReference type="Pfam" id="PF00440">
    <property type="entry name" value="TetR_N"/>
    <property type="match status" value="1"/>
</dbReference>
<protein>
    <submittedName>
        <fullName evidence="7">Regulatory protein TetR</fullName>
    </submittedName>
</protein>
<dbReference type="Pfam" id="PF02909">
    <property type="entry name" value="TetR_C_1"/>
    <property type="match status" value="1"/>
</dbReference>
<keyword evidence="8" id="KW-1185">Reference proteome</keyword>
<evidence type="ECO:0000256" key="5">
    <source>
        <dbReference type="SAM" id="MobiDB-lite"/>
    </source>
</evidence>
<feature type="domain" description="HTH tetR-type" evidence="6">
    <location>
        <begin position="33"/>
        <end position="93"/>
    </location>
</feature>
<dbReference type="KEGG" id="svl:Strvi_4007"/>
<dbReference type="SUPFAM" id="SSF48498">
    <property type="entry name" value="Tetracyclin repressor-like, C-terminal domain"/>
    <property type="match status" value="1"/>
</dbReference>
<feature type="region of interest" description="Disordered" evidence="5">
    <location>
        <begin position="1"/>
        <end position="32"/>
    </location>
</feature>
<evidence type="ECO:0000256" key="1">
    <source>
        <dbReference type="ARBA" id="ARBA00023015"/>
    </source>
</evidence>
<keyword evidence="2 4" id="KW-0238">DNA-binding</keyword>
<dbReference type="Proteomes" id="UP000008703">
    <property type="component" value="Chromosome"/>
</dbReference>
<dbReference type="Gene3D" id="1.10.357.10">
    <property type="entry name" value="Tetracycline Repressor, domain 2"/>
    <property type="match status" value="1"/>
</dbReference>
<organism evidence="7 8">
    <name type="scientific">Streptomyces violaceusniger (strain Tu 4113)</name>
    <dbReference type="NCBI Taxonomy" id="653045"/>
    <lineage>
        <taxon>Bacteria</taxon>
        <taxon>Bacillati</taxon>
        <taxon>Actinomycetota</taxon>
        <taxon>Actinomycetes</taxon>
        <taxon>Kitasatosporales</taxon>
        <taxon>Streptomycetaceae</taxon>
        <taxon>Streptomyces</taxon>
        <taxon>Streptomyces violaceusniger group</taxon>
    </lineage>
</organism>
<dbReference type="GO" id="GO:0003700">
    <property type="term" value="F:DNA-binding transcription factor activity"/>
    <property type="evidence" value="ECO:0007669"/>
    <property type="project" value="TreeGrafter"/>
</dbReference>
<evidence type="ECO:0000256" key="3">
    <source>
        <dbReference type="ARBA" id="ARBA00023163"/>
    </source>
</evidence>
<evidence type="ECO:0000256" key="2">
    <source>
        <dbReference type="ARBA" id="ARBA00023125"/>
    </source>
</evidence>
<proteinExistence type="predicted"/>
<evidence type="ECO:0000313" key="8">
    <source>
        <dbReference type="Proteomes" id="UP000008703"/>
    </source>
</evidence>
<dbReference type="InterPro" id="IPR004111">
    <property type="entry name" value="Repressor_TetR_C"/>
</dbReference>
<dbReference type="eggNOG" id="COG1309">
    <property type="taxonomic scope" value="Bacteria"/>
</dbReference>
<evidence type="ECO:0000259" key="6">
    <source>
        <dbReference type="PROSITE" id="PS50977"/>
    </source>
</evidence>
<dbReference type="AlphaFoldDB" id="G2NZP2"/>
<dbReference type="InterPro" id="IPR009057">
    <property type="entry name" value="Homeodomain-like_sf"/>
</dbReference>
<dbReference type="InterPro" id="IPR036271">
    <property type="entry name" value="Tet_transcr_reg_TetR-rel_C_sf"/>
</dbReference>
<dbReference type="EMBL" id="CP002994">
    <property type="protein sequence ID" value="AEM83665.1"/>
    <property type="molecule type" value="Genomic_DNA"/>
</dbReference>
<dbReference type="InterPro" id="IPR001647">
    <property type="entry name" value="HTH_TetR"/>
</dbReference>
<accession>G2NZP2</accession>
<dbReference type="PROSITE" id="PS50977">
    <property type="entry name" value="HTH_TETR_2"/>
    <property type="match status" value="1"/>
</dbReference>
<evidence type="ECO:0000256" key="4">
    <source>
        <dbReference type="PROSITE-ProRule" id="PRU00335"/>
    </source>
</evidence>
<name>G2NZP2_STRV4</name>